<comment type="caution">
    <text evidence="2">The sequence shown here is derived from an EMBL/GenBank/DDBJ whole genome shotgun (WGS) entry which is preliminary data.</text>
</comment>
<name>A0AAN8W929_9MAGN</name>
<proteinExistence type="predicted"/>
<sequence length="213" mass="23869">MMDPIVLSYGKGQLTGFLVNPNGVLDVVPADMVVNATLAAIAKHGAERKPGINVYQIASSVVNPLIFGELAKLLYEHFNSLPYKDPNGMPIQVPTMQLFSSKEDFSSDLWRDAVQRSGVSSMTTSGKLSQKLENIWRKSVEQVKYLANIYQPYTFYGGRFDNSNTQRLMELMSGEERRIFGFDVGSIDRKEYVTNIHIPGLRRHVMKGRGMSS</sequence>
<dbReference type="Pfam" id="PF03015">
    <property type="entry name" value="Sterile"/>
    <property type="match status" value="1"/>
</dbReference>
<dbReference type="CDD" id="cd09071">
    <property type="entry name" value="FAR_C"/>
    <property type="match status" value="1"/>
</dbReference>
<evidence type="ECO:0000313" key="2">
    <source>
        <dbReference type="EMBL" id="KAK6945409.1"/>
    </source>
</evidence>
<feature type="domain" description="Fatty acyl-CoA reductase C-terminal" evidence="1">
    <location>
        <begin position="134"/>
        <end position="207"/>
    </location>
</feature>
<dbReference type="Gene3D" id="3.40.50.720">
    <property type="entry name" value="NAD(P)-binding Rossmann-like Domain"/>
    <property type="match status" value="1"/>
</dbReference>
<evidence type="ECO:0000259" key="1">
    <source>
        <dbReference type="Pfam" id="PF03015"/>
    </source>
</evidence>
<accession>A0AAN8W929</accession>
<reference evidence="2 3" key="1">
    <citation type="submission" date="2023-12" db="EMBL/GenBank/DDBJ databases">
        <title>A high-quality genome assembly for Dillenia turbinata (Dilleniales).</title>
        <authorList>
            <person name="Chanderbali A."/>
        </authorList>
    </citation>
    <scope>NUCLEOTIDE SEQUENCE [LARGE SCALE GENOMIC DNA]</scope>
    <source>
        <strain evidence="2">LSX21</strain>
        <tissue evidence="2">Leaf</tissue>
    </source>
</reference>
<dbReference type="PANTHER" id="PTHR11011">
    <property type="entry name" value="MALE STERILITY PROTEIN 2-RELATED"/>
    <property type="match status" value="1"/>
</dbReference>
<organism evidence="2 3">
    <name type="scientific">Dillenia turbinata</name>
    <dbReference type="NCBI Taxonomy" id="194707"/>
    <lineage>
        <taxon>Eukaryota</taxon>
        <taxon>Viridiplantae</taxon>
        <taxon>Streptophyta</taxon>
        <taxon>Embryophyta</taxon>
        <taxon>Tracheophyta</taxon>
        <taxon>Spermatophyta</taxon>
        <taxon>Magnoliopsida</taxon>
        <taxon>eudicotyledons</taxon>
        <taxon>Gunneridae</taxon>
        <taxon>Pentapetalae</taxon>
        <taxon>Dilleniales</taxon>
        <taxon>Dilleniaceae</taxon>
        <taxon>Dillenia</taxon>
    </lineage>
</organism>
<dbReference type="AlphaFoldDB" id="A0AAN8W929"/>
<dbReference type="Proteomes" id="UP001370490">
    <property type="component" value="Unassembled WGS sequence"/>
</dbReference>
<dbReference type="InterPro" id="IPR033640">
    <property type="entry name" value="FAR_C"/>
</dbReference>
<dbReference type="GO" id="GO:0080019">
    <property type="term" value="F:alcohol-forming very long-chain fatty acyl-CoA reductase activity"/>
    <property type="evidence" value="ECO:0007669"/>
    <property type="project" value="InterPro"/>
</dbReference>
<gene>
    <name evidence="2" type="ORF">RJ641_026511</name>
</gene>
<evidence type="ECO:0000313" key="3">
    <source>
        <dbReference type="Proteomes" id="UP001370490"/>
    </source>
</evidence>
<dbReference type="GO" id="GO:0035336">
    <property type="term" value="P:long-chain fatty-acyl-CoA metabolic process"/>
    <property type="evidence" value="ECO:0007669"/>
    <property type="project" value="TreeGrafter"/>
</dbReference>
<dbReference type="PANTHER" id="PTHR11011:SF45">
    <property type="entry name" value="FATTY ACYL-COA REDUCTASE CG8306-RELATED"/>
    <property type="match status" value="1"/>
</dbReference>
<dbReference type="GO" id="GO:0010345">
    <property type="term" value="P:suberin biosynthetic process"/>
    <property type="evidence" value="ECO:0007669"/>
    <property type="project" value="TreeGrafter"/>
</dbReference>
<protein>
    <submittedName>
        <fullName evidence="2">Fatty acyl-CoA reductase, C-terminal</fullName>
    </submittedName>
</protein>
<keyword evidence="3" id="KW-1185">Reference proteome</keyword>
<dbReference type="InterPro" id="IPR026055">
    <property type="entry name" value="FAR"/>
</dbReference>
<dbReference type="EMBL" id="JBAMMX010000003">
    <property type="protein sequence ID" value="KAK6945409.1"/>
    <property type="molecule type" value="Genomic_DNA"/>
</dbReference>